<name>A0A101US84_9ACTN</name>
<proteinExistence type="predicted"/>
<dbReference type="EMBL" id="LMXB01000098">
    <property type="protein sequence ID" value="KUO15925.1"/>
    <property type="molecule type" value="Genomic_DNA"/>
</dbReference>
<keyword evidence="2" id="KW-1185">Reference proteome</keyword>
<dbReference type="RefSeq" id="WP_159054751.1">
    <property type="nucleotide sequence ID" value="NZ_KQ949110.1"/>
</dbReference>
<gene>
    <name evidence="1" type="ORF">AQJ91_38560</name>
</gene>
<dbReference type="OrthoDB" id="5170688at2"/>
<sequence length="571" mass="62291">MTVQFEGLRADGTKVPAPAWIEASLKLKEGRDPLGLQTTTQDRLMPVLLPGILELSRRARYFSFHAFLLAEYRDRHLAADGNTLSAFIKRREWEYGLAVLRCPRDCGSSPVGARKLSGLAMGPGPYGRGESVESAFGGYGLYYRSPMAEFGIVARTGTLLGGRPIPIDVLYDTDRARRLANTFKSAVEHTAYYQRVMWTADDLPADVIDEYAHVACLCRLRELPEERDAVHAALFGTDTPDAEVLSTVVGENSELLGVDDGPTVVGEVFSEAGVRQRRLSVGHYLSLLDTDPSVVASETAYRDALWSPPAPRSEAHAVVAGQWAALIAKDVWQEALCSVWSEFCRAGLTRTRDLGRGLTWDEVRRVAAGLAAGQPDLDPTSLTTALAAQLAAGTLAVPDTDGTDVDVATAPLDDLRRLTSRLDTASSGLVVVLELARRMEGRAGDGWQKAAGIRSGWQPSIAGVIAALGSHLADSPTVADTLWWLVSRFVIPVHERIAYSKLPELTFRFRWEDGLLRFYDHGIGRFPLAAVRNAPLSSLTWDLGLWSETDDDKCPATLTARGMRFVEEVLG</sequence>
<evidence type="ECO:0000313" key="2">
    <source>
        <dbReference type="Proteomes" id="UP000053260"/>
    </source>
</evidence>
<evidence type="ECO:0000313" key="1">
    <source>
        <dbReference type="EMBL" id="KUO15925.1"/>
    </source>
</evidence>
<accession>A0A101US84</accession>
<dbReference type="Proteomes" id="UP000053260">
    <property type="component" value="Unassembled WGS sequence"/>
</dbReference>
<dbReference type="AlphaFoldDB" id="A0A101US84"/>
<protein>
    <submittedName>
        <fullName evidence="1">Uncharacterized protein</fullName>
    </submittedName>
</protein>
<comment type="caution">
    <text evidence="1">The sequence shown here is derived from an EMBL/GenBank/DDBJ whole genome shotgun (WGS) entry which is preliminary data.</text>
</comment>
<reference evidence="1 2" key="1">
    <citation type="submission" date="2015-10" db="EMBL/GenBank/DDBJ databases">
        <title>Draft genome sequence of Streptomyces sp. RV15, isolated from a marine sponge.</title>
        <authorList>
            <person name="Ruckert C."/>
            <person name="Abdelmohsen U.R."/>
            <person name="Winkler A."/>
            <person name="Hentschel U."/>
            <person name="Kalinowski J."/>
            <person name="Kampfer P."/>
            <person name="Glaeser S."/>
        </authorList>
    </citation>
    <scope>NUCLEOTIDE SEQUENCE [LARGE SCALE GENOMIC DNA]</scope>
    <source>
        <strain evidence="1 2">RV15</strain>
    </source>
</reference>
<organism evidence="1 2">
    <name type="scientific">Streptomyces dysideae</name>
    <dbReference type="NCBI Taxonomy" id="909626"/>
    <lineage>
        <taxon>Bacteria</taxon>
        <taxon>Bacillati</taxon>
        <taxon>Actinomycetota</taxon>
        <taxon>Actinomycetes</taxon>
        <taxon>Kitasatosporales</taxon>
        <taxon>Streptomycetaceae</taxon>
        <taxon>Streptomyces</taxon>
    </lineage>
</organism>